<dbReference type="AlphaFoldDB" id="A0A1V9YT68"/>
<dbReference type="Proteomes" id="UP000243217">
    <property type="component" value="Unassembled WGS sequence"/>
</dbReference>
<name>A0A1V9YT68_9STRA</name>
<dbReference type="SUPFAM" id="SSF52540">
    <property type="entry name" value="P-loop containing nucleoside triphosphate hydrolases"/>
    <property type="match status" value="1"/>
</dbReference>
<comment type="caution">
    <text evidence="1">The sequence shown here is derived from an EMBL/GenBank/DDBJ whole genome shotgun (WGS) entry which is preliminary data.</text>
</comment>
<keyword evidence="2" id="KW-1185">Reference proteome</keyword>
<dbReference type="InterPro" id="IPR027417">
    <property type="entry name" value="P-loop_NTPase"/>
</dbReference>
<dbReference type="Gene3D" id="3.40.50.300">
    <property type="entry name" value="P-loop containing nucleotide triphosphate hydrolases"/>
    <property type="match status" value="1"/>
</dbReference>
<dbReference type="PANTHER" id="PTHR43883">
    <property type="entry name" value="SLR0207 PROTEIN"/>
    <property type="match status" value="1"/>
</dbReference>
<dbReference type="PANTHER" id="PTHR43883:SF1">
    <property type="entry name" value="GLUCONOKINASE"/>
    <property type="match status" value="1"/>
</dbReference>
<sequence length="607" mass="68402">MALRKKKFLVSASGQEICAALVHSNAYVVDPDGEEEADALEIKLIQTHMSMVFLRRDVVYKIKKNVDFGFADFSSVFKRMQACLAETQLNKRLAPNVYMGVVPVYKGKDEKIRISTFDYWSETREKDALYYANEELGEVVDWAVKMRRLPNENTCLHLLRTGQLTNELLVHVAKKIADFHVTARKSPNIDVFGSPDVIKGNVDENFAQTKTHAREGLVDPIVYAQVKQLSEQWTDDLDKVFLQRVENKYISDTHGDLRLEHVYFLPKAANAPLATSKTAVNYVPPISAYTLPSNIDPSSVDVVVLDCIEFNERFRFSDPLSDAAFFAMDLLRLGRQDLASAFNSAYLDASKQTSRANLQLLKYYTAYRSVVRAKVSGFQALDPLIQDKAKSILRAQCHWLVALSILALPADRPVLILVTGLPGTGKSAIAEALTLEDPRWFWVRSDVVRKQLAGMDPTVKTPDANIDQVYSSSFTEKTYVECWRQAREALQKGKRVLVDATFRENAYRALFIEGAKQVGVDVGVVICECNREIVNSRIAKRATEASNVSDADWAVFEKVESTWQPFDTTSNSIYSLVPSEEFHVSTEKTKELSVQRIHGFLRKLGVE</sequence>
<organism evidence="1 2">
    <name type="scientific">Thraustotheca clavata</name>
    <dbReference type="NCBI Taxonomy" id="74557"/>
    <lineage>
        <taxon>Eukaryota</taxon>
        <taxon>Sar</taxon>
        <taxon>Stramenopiles</taxon>
        <taxon>Oomycota</taxon>
        <taxon>Saprolegniomycetes</taxon>
        <taxon>Saprolegniales</taxon>
        <taxon>Achlyaceae</taxon>
        <taxon>Thraustotheca</taxon>
    </lineage>
</organism>
<dbReference type="EMBL" id="JNBS01002986">
    <property type="protein sequence ID" value="OQR88831.1"/>
    <property type="molecule type" value="Genomic_DNA"/>
</dbReference>
<evidence type="ECO:0000313" key="1">
    <source>
        <dbReference type="EMBL" id="OQR88831.1"/>
    </source>
</evidence>
<dbReference type="OrthoDB" id="58922at2759"/>
<accession>A0A1V9YT68</accession>
<proteinExistence type="predicted"/>
<reference evidence="1 2" key="1">
    <citation type="journal article" date="2014" name="Genome Biol. Evol.">
        <title>The secreted proteins of Achlya hypogyna and Thraustotheca clavata identify the ancestral oomycete secretome and reveal gene acquisitions by horizontal gene transfer.</title>
        <authorList>
            <person name="Misner I."/>
            <person name="Blouin N."/>
            <person name="Leonard G."/>
            <person name="Richards T.A."/>
            <person name="Lane C.E."/>
        </authorList>
    </citation>
    <scope>NUCLEOTIDE SEQUENCE [LARGE SCALE GENOMIC DNA]</scope>
    <source>
        <strain evidence="1 2">ATCC 34112</strain>
    </source>
</reference>
<dbReference type="Pfam" id="PF13671">
    <property type="entry name" value="AAA_33"/>
    <property type="match status" value="1"/>
</dbReference>
<gene>
    <name evidence="1" type="ORF">THRCLA_10072</name>
</gene>
<dbReference type="STRING" id="74557.A0A1V9YT68"/>
<evidence type="ECO:0000313" key="2">
    <source>
        <dbReference type="Proteomes" id="UP000243217"/>
    </source>
</evidence>
<dbReference type="InterPro" id="IPR052732">
    <property type="entry name" value="Cell-binding_unc_protein"/>
</dbReference>
<protein>
    <submittedName>
        <fullName evidence="1">Uncharacterized protein</fullName>
    </submittedName>
</protein>